<dbReference type="RefSeq" id="XP_002133244.1">
    <property type="nucleotide sequence ID" value="XM_002133208.3"/>
</dbReference>
<dbReference type="PANTHER" id="PTHR22799">
    <property type="entry name" value="TETRANECTIN-RELATED"/>
    <property type="match status" value="1"/>
</dbReference>
<evidence type="ECO:0000256" key="3">
    <source>
        <dbReference type="ARBA" id="ARBA00022729"/>
    </source>
</evidence>
<sequence length="165" mass="18470">MKGFLQLLVLQLALKFVLAQDLKCSVDYVSLGDSAYKIERGKFNWWDAARNCMALGTQLATIDSEEELNAISKYLNQLGFGPDEAVWFSGFGIKSGAWISLANSKIQTYFKWASAEPNDLYSAENCLGIKANSGNWFMNDLSCFKEYSYLCEGIPKKTEDNELAV</sequence>
<dbReference type="GO" id="GO:0008083">
    <property type="term" value="F:growth factor activity"/>
    <property type="evidence" value="ECO:0007669"/>
    <property type="project" value="TreeGrafter"/>
</dbReference>
<dbReference type="GO" id="GO:0030246">
    <property type="term" value="F:carbohydrate binding"/>
    <property type="evidence" value="ECO:0007669"/>
    <property type="project" value="UniProtKB-KW"/>
</dbReference>
<dbReference type="Proteomes" id="UP000001819">
    <property type="component" value="Chromosome 4"/>
</dbReference>
<dbReference type="eggNOG" id="KOG4297">
    <property type="taxonomic scope" value="Eukaryota"/>
</dbReference>
<accession>B5DK20</accession>
<dbReference type="GeneID" id="6902730"/>
<evidence type="ECO:0000313" key="6">
    <source>
        <dbReference type="RefSeq" id="XP_002133244.1"/>
    </source>
</evidence>
<evidence type="ECO:0000256" key="2">
    <source>
        <dbReference type="ARBA" id="ARBA00022525"/>
    </source>
</evidence>
<evidence type="ECO:0000313" key="5">
    <source>
        <dbReference type="Proteomes" id="UP000001819"/>
    </source>
</evidence>
<dbReference type="GO" id="GO:0005615">
    <property type="term" value="C:extracellular space"/>
    <property type="evidence" value="ECO:0007669"/>
    <property type="project" value="TreeGrafter"/>
</dbReference>
<keyword evidence="3" id="KW-0732">Signal</keyword>
<dbReference type="PANTHER" id="PTHR22799:SF1">
    <property type="entry name" value="C-TYPE LECTIN DOMAIN FAMILY 11 MEMBER A"/>
    <property type="match status" value="1"/>
</dbReference>
<dbReference type="AlphaFoldDB" id="B5DK20"/>
<dbReference type="OMA" id="LYSAENC"/>
<reference evidence="6" key="1">
    <citation type="submission" date="2025-08" db="UniProtKB">
        <authorList>
            <consortium name="RefSeq"/>
        </authorList>
    </citation>
    <scope>IDENTIFICATION</scope>
    <source>
        <strain evidence="6">MV-25-SWS-2005</strain>
        <tissue evidence="6">Whole body</tissue>
    </source>
</reference>
<dbReference type="STRING" id="46245.B5DK20"/>
<protein>
    <submittedName>
        <fullName evidence="6">C-type lectin 37Db</fullName>
    </submittedName>
</protein>
<comment type="subcellular location">
    <subcellularLocation>
        <location evidence="1">Secreted</location>
    </subcellularLocation>
</comment>
<dbReference type="SUPFAM" id="SSF56436">
    <property type="entry name" value="C-type lectin-like"/>
    <property type="match status" value="1"/>
</dbReference>
<dbReference type="SMART" id="SM00034">
    <property type="entry name" value="CLECT"/>
    <property type="match status" value="1"/>
</dbReference>
<dbReference type="PROSITE" id="PS50041">
    <property type="entry name" value="C_TYPE_LECTIN_2"/>
    <property type="match status" value="1"/>
</dbReference>
<dbReference type="ExpressionAtlas" id="B5DK20">
    <property type="expression patterns" value="baseline"/>
</dbReference>
<evidence type="ECO:0000256" key="4">
    <source>
        <dbReference type="ARBA" id="ARBA00022734"/>
    </source>
</evidence>
<keyword evidence="4" id="KW-0430">Lectin</keyword>
<dbReference type="CDD" id="cd00037">
    <property type="entry name" value="CLECT"/>
    <property type="match status" value="1"/>
</dbReference>
<dbReference type="InterPro" id="IPR001304">
    <property type="entry name" value="C-type_lectin-like"/>
</dbReference>
<dbReference type="Bgee" id="FBgn0250432">
    <property type="expression patterns" value="Expressed in insect adult head"/>
</dbReference>
<dbReference type="InParanoid" id="B5DK20"/>
<dbReference type="Pfam" id="PF00059">
    <property type="entry name" value="Lectin_C"/>
    <property type="match status" value="1"/>
</dbReference>
<keyword evidence="5" id="KW-1185">Reference proteome</keyword>
<proteinExistence type="predicted"/>
<accession>A0A6I8UYB6</accession>
<dbReference type="HOGENOM" id="CLU_049894_10_0_1"/>
<dbReference type="Gene3D" id="3.10.100.10">
    <property type="entry name" value="Mannose-Binding Protein A, subunit A"/>
    <property type="match status" value="1"/>
</dbReference>
<dbReference type="InterPro" id="IPR016186">
    <property type="entry name" value="C-type_lectin-like/link_sf"/>
</dbReference>
<name>B5DK20_DROPS</name>
<dbReference type="InterPro" id="IPR051663">
    <property type="entry name" value="CLec_Tetranectin-domain"/>
</dbReference>
<gene>
    <name evidence="6" type="primary">LOC6902730</name>
</gene>
<dbReference type="KEGG" id="dpo:6902730"/>
<evidence type="ECO:0000256" key="1">
    <source>
        <dbReference type="ARBA" id="ARBA00004613"/>
    </source>
</evidence>
<keyword evidence="2" id="KW-0964">Secreted</keyword>
<organism evidence="5 6">
    <name type="scientific">Drosophila pseudoobscura pseudoobscura</name>
    <name type="common">Fruit fly</name>
    <dbReference type="NCBI Taxonomy" id="46245"/>
    <lineage>
        <taxon>Eukaryota</taxon>
        <taxon>Metazoa</taxon>
        <taxon>Ecdysozoa</taxon>
        <taxon>Arthropoda</taxon>
        <taxon>Hexapoda</taxon>
        <taxon>Insecta</taxon>
        <taxon>Pterygota</taxon>
        <taxon>Neoptera</taxon>
        <taxon>Endopterygota</taxon>
        <taxon>Diptera</taxon>
        <taxon>Brachycera</taxon>
        <taxon>Muscomorpha</taxon>
        <taxon>Ephydroidea</taxon>
        <taxon>Drosophilidae</taxon>
        <taxon>Drosophila</taxon>
        <taxon>Sophophora</taxon>
    </lineage>
</organism>
<dbReference type="InterPro" id="IPR016187">
    <property type="entry name" value="CTDL_fold"/>
</dbReference>